<keyword evidence="5 14" id="KW-0479">Metal-binding</keyword>
<evidence type="ECO:0000256" key="11">
    <source>
        <dbReference type="ARBA" id="ARBA00048435"/>
    </source>
</evidence>
<dbReference type="GO" id="GO:0005829">
    <property type="term" value="C:cytosol"/>
    <property type="evidence" value="ECO:0007669"/>
    <property type="project" value="TreeGrafter"/>
</dbReference>
<dbReference type="PANTHER" id="PTHR15162">
    <property type="entry name" value="ASPARTOACYLASE"/>
    <property type="match status" value="1"/>
</dbReference>
<evidence type="ECO:0000256" key="5">
    <source>
        <dbReference type="ARBA" id="ARBA00022723"/>
    </source>
</evidence>
<dbReference type="Gene3D" id="3.40.630.10">
    <property type="entry name" value="Zn peptidases"/>
    <property type="match status" value="1"/>
</dbReference>
<evidence type="ECO:0000259" key="15">
    <source>
        <dbReference type="Pfam" id="PF04952"/>
    </source>
</evidence>
<dbReference type="EMBL" id="JAACNH010000008">
    <property type="protein sequence ID" value="KAG8434861.1"/>
    <property type="molecule type" value="Genomic_DNA"/>
</dbReference>
<protein>
    <recommendedName>
        <fullName evidence="9">N-acyl-aromatic-L-amino acid amidohydrolase</fullName>
        <ecNumber evidence="9">3.5.1.114</ecNumber>
    </recommendedName>
</protein>
<dbReference type="GO" id="GO:0046872">
    <property type="term" value="F:metal ion binding"/>
    <property type="evidence" value="ECO:0007669"/>
    <property type="project" value="UniProtKB-KW"/>
</dbReference>
<feature type="domain" description="AstE/AspA barrel-sandwich hybrid" evidence="15">
    <location>
        <begin position="195"/>
        <end position="275"/>
    </location>
</feature>
<proteinExistence type="inferred from homology"/>
<evidence type="ECO:0000256" key="10">
    <source>
        <dbReference type="ARBA" id="ARBA00037831"/>
    </source>
</evidence>
<evidence type="ECO:0000256" key="8">
    <source>
        <dbReference type="ARBA" id="ARBA00023136"/>
    </source>
</evidence>
<evidence type="ECO:0000256" key="14">
    <source>
        <dbReference type="PIRSR" id="PIRSR018001-3"/>
    </source>
</evidence>
<comment type="caution">
    <text evidence="17">The sequence shown here is derived from an EMBL/GenBank/DDBJ whole genome shotgun (WGS) entry which is preliminary data.</text>
</comment>
<feature type="domain" description="Succinylglutamate desuccinylase/Aspartoacylase catalytic" evidence="16">
    <location>
        <begin position="1"/>
        <end position="182"/>
    </location>
</feature>
<dbReference type="GO" id="GO:0016788">
    <property type="term" value="F:hydrolase activity, acting on ester bonds"/>
    <property type="evidence" value="ECO:0007669"/>
    <property type="project" value="InterPro"/>
</dbReference>
<accession>A0A8T2IWR7</accession>
<feature type="binding site" evidence="14">
    <location>
        <position position="92"/>
    </location>
    <ligand>
        <name>Zn(2+)</name>
        <dbReference type="ChEBI" id="CHEBI:29105"/>
    </ligand>
</feature>
<dbReference type="GO" id="GO:0016324">
    <property type="term" value="C:apical plasma membrane"/>
    <property type="evidence" value="ECO:0007669"/>
    <property type="project" value="UniProtKB-SubCell"/>
</dbReference>
<keyword evidence="18" id="KW-1185">Reference proteome</keyword>
<organism evidence="17 18">
    <name type="scientific">Hymenochirus boettgeri</name>
    <name type="common">Congo dwarf clawed frog</name>
    <dbReference type="NCBI Taxonomy" id="247094"/>
    <lineage>
        <taxon>Eukaryota</taxon>
        <taxon>Metazoa</taxon>
        <taxon>Chordata</taxon>
        <taxon>Craniata</taxon>
        <taxon>Vertebrata</taxon>
        <taxon>Euteleostomi</taxon>
        <taxon>Amphibia</taxon>
        <taxon>Batrachia</taxon>
        <taxon>Anura</taxon>
        <taxon>Pipoidea</taxon>
        <taxon>Pipidae</taxon>
        <taxon>Pipinae</taxon>
        <taxon>Hymenochirus</taxon>
    </lineage>
</organism>
<keyword evidence="7 14" id="KW-0862">Zinc</keyword>
<comment type="subcellular location">
    <subcellularLocation>
        <location evidence="10">Apical cell membrane</location>
        <topology evidence="10">Peripheral membrane protein</topology>
    </subcellularLocation>
    <subcellularLocation>
        <location evidence="1">Cytoplasm</location>
    </subcellularLocation>
</comment>
<dbReference type="InterPro" id="IPR055438">
    <property type="entry name" value="AstE_AspA_cat"/>
</dbReference>
<keyword evidence="8" id="KW-0472">Membrane</keyword>
<reference evidence="17" key="1">
    <citation type="thesis" date="2020" institute="ProQuest LLC" country="789 East Eisenhower Parkway, Ann Arbor, MI, USA">
        <title>Comparative Genomics and Chromosome Evolution.</title>
        <authorList>
            <person name="Mudd A.B."/>
        </authorList>
    </citation>
    <scope>NUCLEOTIDE SEQUENCE</scope>
    <source>
        <strain evidence="17">Female2</strain>
        <tissue evidence="17">Blood</tissue>
    </source>
</reference>
<dbReference type="GO" id="GO:0004046">
    <property type="term" value="F:aminoacylase activity"/>
    <property type="evidence" value="ECO:0007669"/>
    <property type="project" value="TreeGrafter"/>
</dbReference>
<dbReference type="InterPro" id="IPR050178">
    <property type="entry name" value="AspA/AstE_fam"/>
</dbReference>
<dbReference type="PIRSF" id="PIRSF018001">
    <property type="entry name" value="Aspartoacylase"/>
    <property type="match status" value="1"/>
</dbReference>
<dbReference type="EC" id="3.5.1.114" evidence="9"/>
<evidence type="ECO:0000256" key="13">
    <source>
        <dbReference type="PIRSR" id="PIRSR018001-1"/>
    </source>
</evidence>
<comment type="catalytic activity">
    <reaction evidence="11">
        <text>an N-acetyl-L-cysteine-S-conjugate + H2O = an S-substituted L-cysteine + acetate</text>
        <dbReference type="Rhea" id="RHEA:36855"/>
        <dbReference type="ChEBI" id="CHEBI:15377"/>
        <dbReference type="ChEBI" id="CHEBI:30089"/>
        <dbReference type="ChEBI" id="CHEBI:58717"/>
        <dbReference type="ChEBI" id="CHEBI:58718"/>
        <dbReference type="EC" id="3.5.1.114"/>
    </reaction>
</comment>
<dbReference type="Proteomes" id="UP000812440">
    <property type="component" value="Chromosome 7"/>
</dbReference>
<dbReference type="AlphaFoldDB" id="A0A8T2IWR7"/>
<name>A0A8T2IWR7_9PIPI</name>
<evidence type="ECO:0000256" key="2">
    <source>
        <dbReference type="ARBA" id="ARBA00006173"/>
    </source>
</evidence>
<dbReference type="Pfam" id="PF24827">
    <property type="entry name" value="AstE_AspA_cat"/>
    <property type="match status" value="1"/>
</dbReference>
<dbReference type="Gene3D" id="2.20.25.160">
    <property type="match status" value="1"/>
</dbReference>
<evidence type="ECO:0000256" key="1">
    <source>
        <dbReference type="ARBA" id="ARBA00004496"/>
    </source>
</evidence>
<evidence type="ECO:0000259" key="16">
    <source>
        <dbReference type="Pfam" id="PF24827"/>
    </source>
</evidence>
<keyword evidence="4" id="KW-0963">Cytoplasm</keyword>
<comment type="catalytic activity">
    <reaction evidence="12">
        <text>an N-acyl-aromatic L-alpha-amino acid + H2O = an aromatic L-alpha-amino acid + a carboxylate</text>
        <dbReference type="Rhea" id="RHEA:54184"/>
        <dbReference type="ChEBI" id="CHEBI:15377"/>
        <dbReference type="ChEBI" id="CHEBI:29067"/>
        <dbReference type="ChEBI" id="CHEBI:84824"/>
        <dbReference type="ChEBI" id="CHEBI:138093"/>
        <dbReference type="EC" id="3.5.1.114"/>
    </reaction>
</comment>
<keyword evidence="6" id="KW-0378">Hydrolase</keyword>
<dbReference type="InterPro" id="IPR016708">
    <property type="entry name" value="Aspartoacylase"/>
</dbReference>
<comment type="cofactor">
    <cofactor evidence="14">
        <name>Zn(2+)</name>
        <dbReference type="ChEBI" id="CHEBI:29105"/>
    </cofactor>
    <text evidence="14">Binds 1 zinc ion per subunit.</text>
</comment>
<evidence type="ECO:0000256" key="3">
    <source>
        <dbReference type="ARBA" id="ARBA00022475"/>
    </source>
</evidence>
<feature type="active site" description="Proton donor/acceptor" evidence="13">
    <location>
        <position position="154"/>
    </location>
</feature>
<dbReference type="PANTHER" id="PTHR15162:SF5">
    <property type="entry name" value="N-ACYL-AROMATIC-L-AMINO ACID AMIDOHYDROLASE (CARBOXYLATE-FORMING)"/>
    <property type="match status" value="1"/>
</dbReference>
<dbReference type="SUPFAM" id="SSF53187">
    <property type="entry name" value="Zn-dependent exopeptidases"/>
    <property type="match status" value="1"/>
</dbReference>
<evidence type="ECO:0000256" key="12">
    <source>
        <dbReference type="ARBA" id="ARBA00049326"/>
    </source>
</evidence>
<dbReference type="OrthoDB" id="8300214at2759"/>
<evidence type="ECO:0000256" key="4">
    <source>
        <dbReference type="ARBA" id="ARBA00022490"/>
    </source>
</evidence>
<keyword evidence="3" id="KW-1003">Cell membrane</keyword>
<evidence type="ECO:0000256" key="6">
    <source>
        <dbReference type="ARBA" id="ARBA00022801"/>
    </source>
</evidence>
<evidence type="ECO:0000256" key="7">
    <source>
        <dbReference type="ARBA" id="ARBA00022833"/>
    </source>
</evidence>
<evidence type="ECO:0000256" key="9">
    <source>
        <dbReference type="ARBA" id="ARBA00034807"/>
    </source>
</evidence>
<evidence type="ECO:0000313" key="18">
    <source>
        <dbReference type="Proteomes" id="UP000812440"/>
    </source>
</evidence>
<sequence length="293" mass="33513">MSGIYLVKHWLKDPSDLQRETFSAVPFLANPIASERNIRYHQRDLNRCFTRDILLATDSQNELYEETRAKEINQTFGPRGSSNAFDLMIDLHNTTSNMGVCLILSSWKNYLEMHICHYIQTHLTDFTPQIYLYTEPGEELYDVASVAKHGICFEIGPQSPGVVRADKMQVMRVIVQLTLDFINRINQGVEFPAFETDVFQHIGNIDFPRSFNGEISAVIHPSLQDQDFSPLHPGDPAFLSLDKKTIPYDGQHAIYPIFINEAAYYEKKIAFIASQKIHVSVPAIQSCRKQENQ</sequence>
<dbReference type="NCBIfam" id="NF002601">
    <property type="entry name" value="PRK02259.1"/>
    <property type="match status" value="1"/>
</dbReference>
<gene>
    <name evidence="17" type="ORF">GDO86_012995</name>
</gene>
<dbReference type="Pfam" id="PF04952">
    <property type="entry name" value="AstE_AspA_hybrid"/>
    <property type="match status" value="1"/>
</dbReference>
<evidence type="ECO:0000313" key="17">
    <source>
        <dbReference type="EMBL" id="KAG8434861.1"/>
    </source>
</evidence>
<dbReference type="InterPro" id="IPR007036">
    <property type="entry name" value="Aste_AspA_hybrid_dom"/>
</dbReference>
<comment type="similarity">
    <text evidence="2">Belongs to the AspA/AstE family. Aspartoacylase subfamily.</text>
</comment>